<comment type="caution">
    <text evidence="1">The sequence shown here is derived from an EMBL/GenBank/DDBJ whole genome shotgun (WGS) entry which is preliminary data.</text>
</comment>
<dbReference type="RefSeq" id="WP_123221388.1">
    <property type="nucleotide sequence ID" value="NZ_RJSF01000005.1"/>
</dbReference>
<keyword evidence="2" id="KW-1185">Reference proteome</keyword>
<reference evidence="1 2" key="1">
    <citation type="submission" date="2018-11" db="EMBL/GenBank/DDBJ databases">
        <authorList>
            <person name="Li F."/>
        </authorList>
    </citation>
    <scope>NUCLEOTIDE SEQUENCE [LARGE SCALE GENOMIC DNA]</scope>
    <source>
        <strain evidence="1 2">Gsoil 818</strain>
    </source>
</reference>
<dbReference type="Pfam" id="PF20046">
    <property type="entry name" value="DUF6448"/>
    <property type="match status" value="1"/>
</dbReference>
<proteinExistence type="predicted"/>
<accession>A0A3N0GXA4</accession>
<dbReference type="OrthoDB" id="2168082at2"/>
<dbReference type="InterPro" id="IPR045613">
    <property type="entry name" value="DUF6448"/>
</dbReference>
<gene>
    <name evidence="1" type="ORF">EFL26_02890</name>
</gene>
<evidence type="ECO:0000313" key="2">
    <source>
        <dbReference type="Proteomes" id="UP000279994"/>
    </source>
</evidence>
<protein>
    <submittedName>
        <fullName evidence="1">Uncharacterized protein</fullName>
    </submittedName>
</protein>
<dbReference type="EMBL" id="RJSF01000005">
    <property type="protein sequence ID" value="RNM17051.1"/>
    <property type="molecule type" value="Genomic_DNA"/>
</dbReference>
<name>A0A3N0GXA4_9ACTN</name>
<sequence length="181" mass="19183">MPPHCDSLDGPVVTAARQALDAGDVTLILPFVHEDGEAEVRTMFSTVQPVRSLGGPAREVADRLFFETVVRVHRAGEGAPYAGLKPAGLDVGPVIPLAERAVASGSAADVAEYLTGVLHDELKHRLEKVNTLAAAKDQSVPDARAYVEAMLGFQVYSHHLLQALHAPAHGDAGHEPGHSHE</sequence>
<evidence type="ECO:0000313" key="1">
    <source>
        <dbReference type="EMBL" id="RNM17051.1"/>
    </source>
</evidence>
<dbReference type="AlphaFoldDB" id="A0A3N0GXA4"/>
<organism evidence="1 2">
    <name type="scientific">Nocardioides pocheonensis</name>
    <dbReference type="NCBI Taxonomy" id="661485"/>
    <lineage>
        <taxon>Bacteria</taxon>
        <taxon>Bacillati</taxon>
        <taxon>Actinomycetota</taxon>
        <taxon>Actinomycetes</taxon>
        <taxon>Propionibacteriales</taxon>
        <taxon>Nocardioidaceae</taxon>
        <taxon>Nocardioides</taxon>
    </lineage>
</organism>
<dbReference type="Proteomes" id="UP000279994">
    <property type="component" value="Unassembled WGS sequence"/>
</dbReference>